<reference evidence="1" key="1">
    <citation type="journal article" date="2021" name="Microb. Physiol.">
        <title>Proteogenomic Insights into the Physiology of Marine, Sulfate-Reducing, Filamentous Desulfonema limicola and Desulfonema magnum.</title>
        <authorList>
            <person name="Schnaars V."/>
            <person name="Wohlbrand L."/>
            <person name="Scheve S."/>
            <person name="Hinrichs C."/>
            <person name="Reinhardt R."/>
            <person name="Rabus R."/>
        </authorList>
    </citation>
    <scope>NUCLEOTIDE SEQUENCE</scope>
    <source>
        <strain evidence="1">4be13</strain>
    </source>
</reference>
<evidence type="ECO:0000313" key="1">
    <source>
        <dbReference type="EMBL" id="QTA85680.1"/>
    </source>
</evidence>
<keyword evidence="2" id="KW-1185">Reference proteome</keyword>
<sequence>MTDVIPDNQGFQAGDQIILRIFHKSSRKIQWQTEKSIRNLLILITNKKSPSSYNSLKGCTQFA</sequence>
<protein>
    <submittedName>
        <fullName evidence="1">Uncharacterized protein</fullName>
    </submittedName>
</protein>
<dbReference type="Proteomes" id="UP000663722">
    <property type="component" value="Chromosome"/>
</dbReference>
<dbReference type="KEGG" id="dmm:dnm_016940"/>
<dbReference type="AlphaFoldDB" id="A0A975GLK6"/>
<name>A0A975GLK6_9BACT</name>
<gene>
    <name evidence="1" type="ORF">dnm_016940</name>
</gene>
<accession>A0A975GLK6</accession>
<dbReference type="EMBL" id="CP061800">
    <property type="protein sequence ID" value="QTA85680.1"/>
    <property type="molecule type" value="Genomic_DNA"/>
</dbReference>
<evidence type="ECO:0000313" key="2">
    <source>
        <dbReference type="Proteomes" id="UP000663722"/>
    </source>
</evidence>
<organism evidence="1 2">
    <name type="scientific">Desulfonema magnum</name>
    <dbReference type="NCBI Taxonomy" id="45655"/>
    <lineage>
        <taxon>Bacteria</taxon>
        <taxon>Pseudomonadati</taxon>
        <taxon>Thermodesulfobacteriota</taxon>
        <taxon>Desulfobacteria</taxon>
        <taxon>Desulfobacterales</taxon>
        <taxon>Desulfococcaceae</taxon>
        <taxon>Desulfonema</taxon>
    </lineage>
</organism>
<proteinExistence type="predicted"/>